<name>A0A392QQZ7_9FABA</name>
<dbReference type="EMBL" id="LXQA010152962">
    <property type="protein sequence ID" value="MCI26389.1"/>
    <property type="molecule type" value="Genomic_DNA"/>
</dbReference>
<evidence type="ECO:0000313" key="2">
    <source>
        <dbReference type="EMBL" id="MCI26389.1"/>
    </source>
</evidence>
<proteinExistence type="predicted"/>
<sequence>MFDNEAMSSWVLSNDKGKASGIEGPRGMVPNGSNLLTI</sequence>
<dbReference type="Proteomes" id="UP000265520">
    <property type="component" value="Unassembled WGS sequence"/>
</dbReference>
<protein>
    <submittedName>
        <fullName evidence="2">Uncharacterized protein</fullName>
    </submittedName>
</protein>
<evidence type="ECO:0000256" key="1">
    <source>
        <dbReference type="SAM" id="MobiDB-lite"/>
    </source>
</evidence>
<feature type="region of interest" description="Disordered" evidence="1">
    <location>
        <begin position="15"/>
        <end position="38"/>
    </location>
</feature>
<evidence type="ECO:0000313" key="3">
    <source>
        <dbReference type="Proteomes" id="UP000265520"/>
    </source>
</evidence>
<feature type="non-terminal residue" evidence="2">
    <location>
        <position position="38"/>
    </location>
</feature>
<accession>A0A392QQZ7</accession>
<reference evidence="2 3" key="1">
    <citation type="journal article" date="2018" name="Front. Plant Sci.">
        <title>Red Clover (Trifolium pratense) and Zigzag Clover (T. medium) - A Picture of Genomic Similarities and Differences.</title>
        <authorList>
            <person name="Dluhosova J."/>
            <person name="Istvanek J."/>
            <person name="Nedelnik J."/>
            <person name="Repkova J."/>
        </authorList>
    </citation>
    <scope>NUCLEOTIDE SEQUENCE [LARGE SCALE GENOMIC DNA]</scope>
    <source>
        <strain evidence="3">cv. 10/8</strain>
        <tissue evidence="2">Leaf</tissue>
    </source>
</reference>
<dbReference type="AlphaFoldDB" id="A0A392QQZ7"/>
<keyword evidence="3" id="KW-1185">Reference proteome</keyword>
<comment type="caution">
    <text evidence="2">The sequence shown here is derived from an EMBL/GenBank/DDBJ whole genome shotgun (WGS) entry which is preliminary data.</text>
</comment>
<organism evidence="2 3">
    <name type="scientific">Trifolium medium</name>
    <dbReference type="NCBI Taxonomy" id="97028"/>
    <lineage>
        <taxon>Eukaryota</taxon>
        <taxon>Viridiplantae</taxon>
        <taxon>Streptophyta</taxon>
        <taxon>Embryophyta</taxon>
        <taxon>Tracheophyta</taxon>
        <taxon>Spermatophyta</taxon>
        <taxon>Magnoliopsida</taxon>
        <taxon>eudicotyledons</taxon>
        <taxon>Gunneridae</taxon>
        <taxon>Pentapetalae</taxon>
        <taxon>rosids</taxon>
        <taxon>fabids</taxon>
        <taxon>Fabales</taxon>
        <taxon>Fabaceae</taxon>
        <taxon>Papilionoideae</taxon>
        <taxon>50 kb inversion clade</taxon>
        <taxon>NPAAA clade</taxon>
        <taxon>Hologalegina</taxon>
        <taxon>IRL clade</taxon>
        <taxon>Trifolieae</taxon>
        <taxon>Trifolium</taxon>
    </lineage>
</organism>